<name>A0ABT1LFC2_9HYPH</name>
<accession>A0ABT1LFC2</accession>
<comment type="caution">
    <text evidence="1">The sequence shown here is derived from an EMBL/GenBank/DDBJ whole genome shotgun (WGS) entry which is preliminary data.</text>
</comment>
<reference evidence="1 2" key="1">
    <citation type="submission" date="2022-07" db="EMBL/GenBank/DDBJ databases">
        <authorList>
            <person name="Li W.-J."/>
            <person name="Deng Q.-Q."/>
        </authorList>
    </citation>
    <scope>NUCLEOTIDE SEQUENCE [LARGE SCALE GENOMIC DNA]</scope>
    <source>
        <strain evidence="1 2">SYSU M60028</strain>
    </source>
</reference>
<dbReference type="RefSeq" id="WP_254744628.1">
    <property type="nucleotide sequence ID" value="NZ_JANCLU010000018.1"/>
</dbReference>
<proteinExistence type="predicted"/>
<gene>
    <name evidence="1" type="ORF">NK718_16790</name>
</gene>
<dbReference type="Proteomes" id="UP001205890">
    <property type="component" value="Unassembled WGS sequence"/>
</dbReference>
<keyword evidence="2" id="KW-1185">Reference proteome</keyword>
<sequence>MASDNDAAFAETMAKSAWDDLALARDIRRRVIRGEACAWEARRVDLLATSARAHMRLSLALRGIRPETGRSRG</sequence>
<organism evidence="1 2">
    <name type="scientific">Alsobacter ponti</name>
    <dbReference type="NCBI Taxonomy" id="2962936"/>
    <lineage>
        <taxon>Bacteria</taxon>
        <taxon>Pseudomonadati</taxon>
        <taxon>Pseudomonadota</taxon>
        <taxon>Alphaproteobacteria</taxon>
        <taxon>Hyphomicrobiales</taxon>
        <taxon>Alsobacteraceae</taxon>
        <taxon>Alsobacter</taxon>
    </lineage>
</organism>
<evidence type="ECO:0000313" key="2">
    <source>
        <dbReference type="Proteomes" id="UP001205890"/>
    </source>
</evidence>
<protein>
    <submittedName>
        <fullName evidence="1">Uncharacterized protein</fullName>
    </submittedName>
</protein>
<evidence type="ECO:0000313" key="1">
    <source>
        <dbReference type="EMBL" id="MCP8940186.1"/>
    </source>
</evidence>
<dbReference type="EMBL" id="JANCLU010000018">
    <property type="protein sequence ID" value="MCP8940186.1"/>
    <property type="molecule type" value="Genomic_DNA"/>
</dbReference>